<dbReference type="RefSeq" id="WP_013139716.1">
    <property type="nucleotide sequence ID" value="NC_014168.1"/>
</dbReference>
<feature type="domain" description="Major facilitator superfamily (MFS) profile" evidence="6">
    <location>
        <begin position="34"/>
        <end position="414"/>
    </location>
</feature>
<keyword evidence="4 5" id="KW-0472">Membrane</keyword>
<evidence type="ECO:0000256" key="1">
    <source>
        <dbReference type="ARBA" id="ARBA00004651"/>
    </source>
</evidence>
<dbReference type="GO" id="GO:0005886">
    <property type="term" value="C:plasma membrane"/>
    <property type="evidence" value="ECO:0007669"/>
    <property type="project" value="UniProtKB-SubCell"/>
</dbReference>
<feature type="transmembrane region" description="Helical" evidence="5">
    <location>
        <begin position="300"/>
        <end position="320"/>
    </location>
</feature>
<dbReference type="InterPro" id="IPR011701">
    <property type="entry name" value="MFS"/>
</dbReference>
<feature type="transmembrane region" description="Helical" evidence="5">
    <location>
        <begin position="32"/>
        <end position="49"/>
    </location>
</feature>
<evidence type="ECO:0000259" key="6">
    <source>
        <dbReference type="PROSITE" id="PS50850"/>
    </source>
</evidence>
<evidence type="ECO:0000313" key="8">
    <source>
        <dbReference type="Proteomes" id="UP000002247"/>
    </source>
</evidence>
<dbReference type="STRING" id="640132.Srot_2836"/>
<evidence type="ECO:0000256" key="3">
    <source>
        <dbReference type="ARBA" id="ARBA00022989"/>
    </source>
</evidence>
<dbReference type="SUPFAM" id="SSF103473">
    <property type="entry name" value="MFS general substrate transporter"/>
    <property type="match status" value="1"/>
</dbReference>
<evidence type="ECO:0000256" key="2">
    <source>
        <dbReference type="ARBA" id="ARBA00022692"/>
    </source>
</evidence>
<feature type="transmembrane region" description="Helical" evidence="5">
    <location>
        <begin position="388"/>
        <end position="410"/>
    </location>
</feature>
<dbReference type="Pfam" id="PF07690">
    <property type="entry name" value="MFS_1"/>
    <property type="match status" value="1"/>
</dbReference>
<organism evidence="7 8">
    <name type="scientific">Segniliparus rotundus (strain ATCC BAA-972 / CDC 1076 / CIP 108378 / DSM 44985 / JCM 13578)</name>
    <dbReference type="NCBI Taxonomy" id="640132"/>
    <lineage>
        <taxon>Bacteria</taxon>
        <taxon>Bacillati</taxon>
        <taxon>Actinomycetota</taxon>
        <taxon>Actinomycetes</taxon>
        <taxon>Mycobacteriales</taxon>
        <taxon>Segniliparaceae</taxon>
        <taxon>Segniliparus</taxon>
    </lineage>
</organism>
<dbReference type="InterPro" id="IPR052524">
    <property type="entry name" value="MFS_Cyanate_Porter"/>
</dbReference>
<keyword evidence="3 5" id="KW-1133">Transmembrane helix</keyword>
<dbReference type="eggNOG" id="COG2807">
    <property type="taxonomic scope" value="Bacteria"/>
</dbReference>
<feature type="transmembrane region" description="Helical" evidence="5">
    <location>
        <begin position="158"/>
        <end position="177"/>
    </location>
</feature>
<feature type="transmembrane region" description="Helical" evidence="5">
    <location>
        <begin position="274"/>
        <end position="293"/>
    </location>
</feature>
<evidence type="ECO:0000256" key="5">
    <source>
        <dbReference type="SAM" id="Phobius"/>
    </source>
</evidence>
<feature type="transmembrane region" description="Helical" evidence="5">
    <location>
        <begin position="235"/>
        <end position="254"/>
    </location>
</feature>
<dbReference type="PANTHER" id="PTHR23523:SF2">
    <property type="entry name" value="2-NITROIMIDAZOLE TRANSPORTER"/>
    <property type="match status" value="1"/>
</dbReference>
<comment type="subcellular location">
    <subcellularLocation>
        <location evidence="1">Cell membrane</location>
        <topology evidence="1">Multi-pass membrane protein</topology>
    </subcellularLocation>
</comment>
<reference evidence="7 8" key="1">
    <citation type="journal article" date="2010" name="Stand. Genomic Sci.">
        <title>Complete genome sequence of Segniliparus rotundus type strain (CDC 1076).</title>
        <authorList>
            <person name="Sikorski J."/>
            <person name="Lapidus A."/>
            <person name="Copeland A."/>
            <person name="Misra M."/>
            <person name="Glavina Del Rio T."/>
            <person name="Nolan M."/>
            <person name="Lucas S."/>
            <person name="Chen F."/>
            <person name="Tice H."/>
            <person name="Cheng J.F."/>
            <person name="Jando M."/>
            <person name="Schneider S."/>
            <person name="Bruce D."/>
            <person name="Goodwin L."/>
            <person name="Pitluck S."/>
            <person name="Liolios K."/>
            <person name="Mikhailova N."/>
            <person name="Pati A."/>
            <person name="Ivanova N."/>
            <person name="Mavromatis K."/>
            <person name="Chen A."/>
            <person name="Palaniappan K."/>
            <person name="Chertkov O."/>
            <person name="Land M."/>
            <person name="Hauser L."/>
            <person name="Chang Y.J."/>
            <person name="Jeffries C.D."/>
            <person name="Brettin T."/>
            <person name="Detter J.C."/>
            <person name="Han C."/>
            <person name="Rohde M."/>
            <person name="Goker M."/>
            <person name="Bristow J."/>
            <person name="Eisen J.A."/>
            <person name="Markowitz V."/>
            <person name="Hugenholtz P."/>
            <person name="Kyrpides N.C."/>
            <person name="Klenk H.P."/>
        </authorList>
    </citation>
    <scope>NUCLEOTIDE SEQUENCE [LARGE SCALE GENOMIC DNA]</scope>
    <source>
        <strain evidence="8">ATCC BAA-972 / CDC 1076 / CIP 108378 / DSM 44985 / JCM 13578</strain>
    </source>
</reference>
<accession>D6ZDL0</accession>
<protein>
    <submittedName>
        <fullName evidence="7">Major facilitator superfamily MFS_1</fullName>
    </submittedName>
</protein>
<dbReference type="AlphaFoldDB" id="D6ZDL0"/>
<dbReference type="InterPro" id="IPR020846">
    <property type="entry name" value="MFS_dom"/>
</dbReference>
<gene>
    <name evidence="7" type="ordered locus">Srot_2836</name>
</gene>
<feature type="transmembrane region" description="Helical" evidence="5">
    <location>
        <begin position="189"/>
        <end position="208"/>
    </location>
</feature>
<proteinExistence type="predicted"/>
<dbReference type="HOGENOM" id="CLU_038046_0_0_11"/>
<dbReference type="PROSITE" id="PS50850">
    <property type="entry name" value="MFS"/>
    <property type="match status" value="1"/>
</dbReference>
<dbReference type="PANTHER" id="PTHR23523">
    <property type="match status" value="1"/>
</dbReference>
<feature type="transmembrane region" description="Helical" evidence="5">
    <location>
        <begin position="326"/>
        <end position="349"/>
    </location>
</feature>
<dbReference type="KEGG" id="srt:Srot_2836"/>
<keyword evidence="2 5" id="KW-0812">Transmembrane</keyword>
<dbReference type="InterPro" id="IPR036259">
    <property type="entry name" value="MFS_trans_sf"/>
</dbReference>
<dbReference type="Proteomes" id="UP000002247">
    <property type="component" value="Chromosome"/>
</dbReference>
<dbReference type="EMBL" id="CP001958">
    <property type="protein sequence ID" value="ADG99267.1"/>
    <property type="molecule type" value="Genomic_DNA"/>
</dbReference>
<dbReference type="OrthoDB" id="5317164at2"/>
<feature type="transmembrane region" description="Helical" evidence="5">
    <location>
        <begin position="361"/>
        <end position="382"/>
    </location>
</feature>
<dbReference type="GO" id="GO:0022857">
    <property type="term" value="F:transmembrane transporter activity"/>
    <property type="evidence" value="ECO:0007669"/>
    <property type="project" value="InterPro"/>
</dbReference>
<name>D6ZDL0_SEGRD</name>
<feature type="transmembrane region" description="Helical" evidence="5">
    <location>
        <begin position="127"/>
        <end position="146"/>
    </location>
</feature>
<evidence type="ECO:0000313" key="7">
    <source>
        <dbReference type="EMBL" id="ADG99267.1"/>
    </source>
</evidence>
<sequence>MVTHDVRRQQEYETDIIVEHVPGPVRPRRGQAIAFLAVVSSALTLRMAVTSLTPLLGELQRQLGFSNTMTGVFGLAPVAMFGLAGFITPLFAHRFDLERVALGGAVLTFLGLVGRGFAAGAWDELCWYALALAGMGVGNIVTPPLVKRYFPKRIAAVSTWYSFAVQFGAVAPPVIAVQLQQSYGWRLSLGLWALAGFLAVPLLAVLAARRNDVVEPAARGETARVPFAALARSKLAWGMAVLFGVTSLDCYAVLTWLPKRLAAVGLPAEQGGLMIALYSVVGVAGPLIVVPLLPRVRAPFVFVVAGGLCHLVGFAGLFWAPGAAPALWTVFLGLGPITFAMNLALIGMLTRTSEHAAALSGFAQGVGYMLAISGPFLFGVLYEQTGAWGASFAFLAAATVIGMCGGWFVCQGGYIEDEIGLAPKSQARPGASEA</sequence>
<dbReference type="Gene3D" id="1.20.1250.20">
    <property type="entry name" value="MFS general substrate transporter like domains"/>
    <property type="match status" value="1"/>
</dbReference>
<evidence type="ECO:0000256" key="4">
    <source>
        <dbReference type="ARBA" id="ARBA00023136"/>
    </source>
</evidence>
<feature type="transmembrane region" description="Helical" evidence="5">
    <location>
        <begin position="69"/>
        <end position="88"/>
    </location>
</feature>
<keyword evidence="8" id="KW-1185">Reference proteome</keyword>
<feature type="transmembrane region" description="Helical" evidence="5">
    <location>
        <begin position="100"/>
        <end position="121"/>
    </location>
</feature>